<dbReference type="EMBL" id="NGNV01000006">
    <property type="protein sequence ID" value="OYR88750.1"/>
    <property type="molecule type" value="Genomic_DNA"/>
</dbReference>
<evidence type="ECO:0000256" key="2">
    <source>
        <dbReference type="SAM" id="MobiDB-lite"/>
    </source>
</evidence>
<reference evidence="4 7" key="2">
    <citation type="submission" date="2017-05" db="EMBL/GenBank/DDBJ databases">
        <authorList>
            <person name="Lin X.B."/>
            <person name="Stothard P."/>
            <person name="Tasseva G."/>
            <person name="Walter J."/>
        </authorList>
    </citation>
    <scope>NUCLEOTIDE SEQUENCE [LARGE SCALE GENOMIC DNA]</scope>
    <source>
        <strain evidence="4 7">609u</strain>
    </source>
</reference>
<evidence type="ECO:0000313" key="5">
    <source>
        <dbReference type="EMBL" id="OYR92904.1"/>
    </source>
</evidence>
<keyword evidence="1" id="KW-0175">Coiled coil</keyword>
<dbReference type="RefSeq" id="WP_094516756.1">
    <property type="nucleotide sequence ID" value="NZ_NGNV01000006.1"/>
</dbReference>
<reference evidence="6 7" key="3">
    <citation type="submission" date="2017-09" db="EMBL/GenBank/DDBJ databases">
        <title>Tripartite evolution among Lactobacillus johnsonii, Lactobacillus taiwanensis, Lactobacillus reuteri and their rodent host.</title>
        <authorList>
            <person name="Wang T."/>
            <person name="Knowles S."/>
            <person name="Cheng C."/>
        </authorList>
    </citation>
    <scope>NUCLEOTIDE SEQUENCE [LARGE SCALE GENOMIC DNA]</scope>
    <source>
        <strain evidence="5 6">609q</strain>
        <strain evidence="4 7">609u</strain>
    </source>
</reference>
<evidence type="ECO:0000256" key="3">
    <source>
        <dbReference type="SAM" id="Phobius"/>
    </source>
</evidence>
<feature type="coiled-coil region" evidence="1">
    <location>
        <begin position="154"/>
        <end position="242"/>
    </location>
</feature>
<keyword evidence="3" id="KW-0812">Transmembrane</keyword>
<keyword evidence="3" id="KW-0472">Membrane</keyword>
<organism evidence="5 6">
    <name type="scientific">Lactobacillus taiwanensis</name>
    <dbReference type="NCBI Taxonomy" id="508451"/>
    <lineage>
        <taxon>Bacteria</taxon>
        <taxon>Bacillati</taxon>
        <taxon>Bacillota</taxon>
        <taxon>Bacilli</taxon>
        <taxon>Lactobacillales</taxon>
        <taxon>Lactobacillaceae</taxon>
        <taxon>Lactobacillus</taxon>
    </lineage>
</organism>
<keyword evidence="7" id="KW-1185">Reference proteome</keyword>
<dbReference type="Gene3D" id="2.60.40.10">
    <property type="entry name" value="Immunoglobulins"/>
    <property type="match status" value="1"/>
</dbReference>
<comment type="caution">
    <text evidence="5">The sequence shown here is derived from an EMBL/GenBank/DDBJ whole genome shotgun (WGS) entry which is preliminary data.</text>
</comment>
<keyword evidence="3" id="KW-1133">Transmembrane helix</keyword>
<evidence type="ECO:0000256" key="1">
    <source>
        <dbReference type="SAM" id="Coils"/>
    </source>
</evidence>
<reference evidence="5 6" key="1">
    <citation type="submission" date="2017-04" db="EMBL/GenBank/DDBJ databases">
        <authorList>
            <person name="Afonso C.L."/>
            <person name="Miller P.J."/>
            <person name="Scott M.A."/>
            <person name="Spackman E."/>
            <person name="Goraichik I."/>
            <person name="Dimitrov K.M."/>
            <person name="Suarez D.L."/>
            <person name="Swayne D.E."/>
        </authorList>
    </citation>
    <scope>NUCLEOTIDE SEQUENCE [LARGE SCALE GENOMIC DNA]</scope>
    <source>
        <strain evidence="5 6">609q</strain>
    </source>
</reference>
<gene>
    <name evidence="4" type="ORF">CBF53_02195</name>
    <name evidence="5" type="ORF">CBF70_02415</name>
</gene>
<dbReference type="InterPro" id="IPR013783">
    <property type="entry name" value="Ig-like_fold"/>
</dbReference>
<evidence type="ECO:0000313" key="4">
    <source>
        <dbReference type="EMBL" id="OYR88750.1"/>
    </source>
</evidence>
<evidence type="ECO:0000313" key="6">
    <source>
        <dbReference type="Proteomes" id="UP000215828"/>
    </source>
</evidence>
<evidence type="ECO:0000313" key="7">
    <source>
        <dbReference type="Proteomes" id="UP000216316"/>
    </source>
</evidence>
<protein>
    <submittedName>
        <fullName evidence="5">Uncharacterized protein</fullName>
    </submittedName>
</protein>
<sequence>MTLQINTRVDSITWPLNQNLTNQEIISQLELTVTENGHLISNDNLSINKKAVNRSEAGVYPVIITAIGTNNEYATKKIQAWVTDKNNVVDSSPAPQPAPKKTAQYTSSPNKPASPKRKGKKKIVYMVLGVLVLLIAIIFGISACQAHNDTVQNEQAQSNALNNTNSKLDNLSEQNKQLMQQNKELQSAINTYKQDQNKEELQNQLNQIKTENEQLKNNAANNQALQNQIDQLGSTIDQIKQNPNQADSLLDQMKNNQNEFMQNLNATFQKLVSDFQQLIGQ</sequence>
<dbReference type="Proteomes" id="UP000216316">
    <property type="component" value="Unassembled WGS sequence"/>
</dbReference>
<dbReference type="AlphaFoldDB" id="A0A256LHM5"/>
<dbReference type="Proteomes" id="UP000215828">
    <property type="component" value="Unassembled WGS sequence"/>
</dbReference>
<name>A0A256LHM5_9LACO</name>
<feature type="region of interest" description="Disordered" evidence="2">
    <location>
        <begin position="88"/>
        <end position="118"/>
    </location>
</feature>
<proteinExistence type="predicted"/>
<feature type="transmembrane region" description="Helical" evidence="3">
    <location>
        <begin position="123"/>
        <end position="143"/>
    </location>
</feature>
<dbReference type="EMBL" id="NGNX01000006">
    <property type="protein sequence ID" value="OYR92904.1"/>
    <property type="molecule type" value="Genomic_DNA"/>
</dbReference>
<accession>A0A256LHM5</accession>